<dbReference type="AlphaFoldDB" id="A0AAV4UJP0"/>
<evidence type="ECO:0000313" key="2">
    <source>
        <dbReference type="EMBL" id="GIY57988.1"/>
    </source>
</evidence>
<evidence type="ECO:0000256" key="1">
    <source>
        <dbReference type="SAM" id="MobiDB-lite"/>
    </source>
</evidence>
<reference evidence="2 3" key="1">
    <citation type="submission" date="2021-06" db="EMBL/GenBank/DDBJ databases">
        <title>Caerostris darwini draft genome.</title>
        <authorList>
            <person name="Kono N."/>
            <person name="Arakawa K."/>
        </authorList>
    </citation>
    <scope>NUCLEOTIDE SEQUENCE [LARGE SCALE GENOMIC DNA]</scope>
</reference>
<feature type="compositionally biased region" description="Low complexity" evidence="1">
    <location>
        <begin position="72"/>
        <end position="85"/>
    </location>
</feature>
<feature type="compositionally biased region" description="Low complexity" evidence="1">
    <location>
        <begin position="46"/>
        <end position="65"/>
    </location>
</feature>
<accession>A0AAV4UJP0</accession>
<proteinExistence type="predicted"/>
<sequence>MTGIKEELNCNIARGRQDAIGRCEMALTTSLLGPEARARESNRLWSHVPSSSSASASHPAAAPESRLSSDQPASPLPLGSLAPPV</sequence>
<keyword evidence="3" id="KW-1185">Reference proteome</keyword>
<gene>
    <name evidence="2" type="ORF">CDAR_284651</name>
</gene>
<dbReference type="Proteomes" id="UP001054837">
    <property type="component" value="Unassembled WGS sequence"/>
</dbReference>
<comment type="caution">
    <text evidence="2">The sequence shown here is derived from an EMBL/GenBank/DDBJ whole genome shotgun (WGS) entry which is preliminary data.</text>
</comment>
<protein>
    <submittedName>
        <fullName evidence="2">Uncharacterized protein</fullName>
    </submittedName>
</protein>
<evidence type="ECO:0000313" key="3">
    <source>
        <dbReference type="Proteomes" id="UP001054837"/>
    </source>
</evidence>
<feature type="region of interest" description="Disordered" evidence="1">
    <location>
        <begin position="34"/>
        <end position="85"/>
    </location>
</feature>
<dbReference type="EMBL" id="BPLQ01011449">
    <property type="protein sequence ID" value="GIY57988.1"/>
    <property type="molecule type" value="Genomic_DNA"/>
</dbReference>
<name>A0AAV4UJP0_9ARAC</name>
<organism evidence="2 3">
    <name type="scientific">Caerostris darwini</name>
    <dbReference type="NCBI Taxonomy" id="1538125"/>
    <lineage>
        <taxon>Eukaryota</taxon>
        <taxon>Metazoa</taxon>
        <taxon>Ecdysozoa</taxon>
        <taxon>Arthropoda</taxon>
        <taxon>Chelicerata</taxon>
        <taxon>Arachnida</taxon>
        <taxon>Araneae</taxon>
        <taxon>Araneomorphae</taxon>
        <taxon>Entelegynae</taxon>
        <taxon>Araneoidea</taxon>
        <taxon>Araneidae</taxon>
        <taxon>Caerostris</taxon>
    </lineage>
</organism>